<dbReference type="EC" id="3.1.3.48" evidence="21"/>
<dbReference type="GeneTree" id="ENSGT00950000182978"/>
<dbReference type="GO" id="GO:0006325">
    <property type="term" value="P:chromatin organization"/>
    <property type="evidence" value="ECO:0007669"/>
    <property type="project" value="UniProtKB-KW"/>
</dbReference>
<evidence type="ECO:0000256" key="6">
    <source>
        <dbReference type="ARBA" id="ARBA00022553"/>
    </source>
</evidence>
<evidence type="ECO:0000256" key="3">
    <source>
        <dbReference type="ARBA" id="ARBA00010501"/>
    </source>
</evidence>
<organism evidence="23 24">
    <name type="scientific">Mus spicilegus</name>
    <name type="common">Mound-building mouse</name>
    <dbReference type="NCBI Taxonomy" id="10103"/>
    <lineage>
        <taxon>Eukaryota</taxon>
        <taxon>Metazoa</taxon>
        <taxon>Chordata</taxon>
        <taxon>Craniata</taxon>
        <taxon>Vertebrata</taxon>
        <taxon>Euteleostomi</taxon>
        <taxon>Mammalia</taxon>
        <taxon>Eutheria</taxon>
        <taxon>Euarchontoglires</taxon>
        <taxon>Glires</taxon>
        <taxon>Rodentia</taxon>
        <taxon>Myomorpha</taxon>
        <taxon>Muroidea</taxon>
        <taxon>Muridae</taxon>
        <taxon>Murinae</taxon>
        <taxon>Mus</taxon>
        <taxon>Mus</taxon>
    </lineage>
</organism>
<evidence type="ECO:0000313" key="24">
    <source>
        <dbReference type="Proteomes" id="UP000694415"/>
    </source>
</evidence>
<dbReference type="Proteomes" id="UP000694415">
    <property type="component" value="Unplaced"/>
</dbReference>
<evidence type="ECO:0000256" key="12">
    <source>
        <dbReference type="ARBA" id="ARBA00022912"/>
    </source>
</evidence>
<evidence type="ECO:0000256" key="10">
    <source>
        <dbReference type="ARBA" id="ARBA00022842"/>
    </source>
</evidence>
<dbReference type="NCBIfam" id="TIGR01658">
    <property type="entry name" value="EYA-cons_domain"/>
    <property type="match status" value="1"/>
</dbReference>
<dbReference type="GO" id="GO:0005737">
    <property type="term" value="C:cytoplasm"/>
    <property type="evidence" value="ECO:0007669"/>
    <property type="project" value="UniProtKB-SubCell"/>
</dbReference>
<dbReference type="InterPro" id="IPR038102">
    <property type="entry name" value="EYA_dom_sf"/>
</dbReference>
<feature type="region of interest" description="Disordered" evidence="22">
    <location>
        <begin position="140"/>
        <end position="198"/>
    </location>
</feature>
<evidence type="ECO:0000256" key="9">
    <source>
        <dbReference type="ARBA" id="ARBA00022801"/>
    </source>
</evidence>
<keyword evidence="8" id="KW-0227">DNA damage</keyword>
<dbReference type="GO" id="GO:0006281">
    <property type="term" value="P:DNA repair"/>
    <property type="evidence" value="ECO:0007669"/>
    <property type="project" value="UniProtKB-KW"/>
</dbReference>
<keyword evidence="15" id="KW-0804">Transcription</keyword>
<evidence type="ECO:0000256" key="8">
    <source>
        <dbReference type="ARBA" id="ARBA00022763"/>
    </source>
</evidence>
<feature type="binding site" evidence="20">
    <location>
        <position position="213"/>
    </location>
    <ligand>
        <name>Mg(2+)</name>
        <dbReference type="ChEBI" id="CHEBI:18420"/>
    </ligand>
</feature>
<keyword evidence="9 21" id="KW-0378">Hydrolase</keyword>
<dbReference type="SFLD" id="SFLDS00003">
    <property type="entry name" value="Haloacid_Dehalogenase"/>
    <property type="match status" value="1"/>
</dbReference>
<keyword evidence="17" id="KW-0539">Nucleus</keyword>
<feature type="region of interest" description="Disordered" evidence="22">
    <location>
        <begin position="1"/>
        <end position="45"/>
    </location>
</feature>
<dbReference type="GO" id="GO:2001240">
    <property type="term" value="P:negative regulation of extrinsic apoptotic signaling pathway in absence of ligand"/>
    <property type="evidence" value="ECO:0007669"/>
    <property type="project" value="TreeGrafter"/>
</dbReference>
<evidence type="ECO:0000256" key="14">
    <source>
        <dbReference type="ARBA" id="ARBA00023159"/>
    </source>
</evidence>
<keyword evidence="11" id="KW-0156">Chromatin regulator</keyword>
<keyword evidence="12 21" id="KW-0904">Protein phosphatase</keyword>
<comment type="subcellular location">
    <subcellularLocation>
        <location evidence="2">Cytoplasm</location>
    </subcellularLocation>
    <subcellularLocation>
        <location evidence="1">Nucleus</location>
    </subcellularLocation>
</comment>
<sequence length="475" mass="52737">MEEEQDLPEQPVKKAKMQEPREQTLSQVNNPDASDEKPETSSLASNLSMSEENLMHTSSQFLFRKPLILGRLSTRHCSNLNPTLSTLRQPKLTDYLLSDYPTYTILGQNQYQACYPSSSFGVTGQTNSDAETTALAATTYQTEKPSAMVPAPATQRLPSDSSASPPLSQTTPNKDADDQARKNMTVKNRGKRKADASSSQDSELERVFLWDLDETIIIFHSLLTGSYAQKYGKDPTVVIGSGLTMEEMIFEVADTHLFFNDLEECDQVHVEDVASDDNGQDLSNYSFSTDGFSGSGGSGSHGSSVGVQGGVDWMRKLAFRYRKVREIYDKHKSNVGGLLSPQRKEALQRLRAEIEVLTDSWLGTALKSLLLIQSRKNCVNVLITTTQLVPALAKVLLYGLGEIFPIENIYSATKIGKESCFERIVSRFGKKVTYVVIGDGRDEEIAAKQHNMPFWRITNHGDLVSLHQALELDFL</sequence>
<evidence type="ECO:0000256" key="11">
    <source>
        <dbReference type="ARBA" id="ARBA00022853"/>
    </source>
</evidence>
<evidence type="ECO:0000256" key="1">
    <source>
        <dbReference type="ARBA" id="ARBA00004123"/>
    </source>
</evidence>
<dbReference type="Ensembl" id="ENSMSIT00000012663.1">
    <property type="protein sequence ID" value="ENSMSIP00000009990.1"/>
    <property type="gene ID" value="ENSMSIG00000008546.1"/>
</dbReference>
<feature type="active site" description="Nucleophile" evidence="19">
    <location>
        <position position="211"/>
    </location>
</feature>
<evidence type="ECO:0000256" key="2">
    <source>
        <dbReference type="ARBA" id="ARBA00004496"/>
    </source>
</evidence>
<dbReference type="GO" id="GO:0046872">
    <property type="term" value="F:metal ion binding"/>
    <property type="evidence" value="ECO:0007669"/>
    <property type="project" value="UniProtKB-KW"/>
</dbReference>
<feature type="binding site" evidence="20">
    <location>
        <position position="439"/>
    </location>
    <ligand>
        <name>Mg(2+)</name>
        <dbReference type="ChEBI" id="CHEBI:18420"/>
    </ligand>
</feature>
<dbReference type="FunFam" id="3.40.50.12350:FF:000002">
    <property type="entry name" value="Eyes absent homolog"/>
    <property type="match status" value="1"/>
</dbReference>
<dbReference type="PANTHER" id="PTHR10190">
    <property type="entry name" value="EYES ABSENT"/>
    <property type="match status" value="1"/>
</dbReference>
<keyword evidence="14" id="KW-0010">Activator</keyword>
<reference evidence="23" key="1">
    <citation type="submission" date="2025-08" db="UniProtKB">
        <authorList>
            <consortium name="Ensembl"/>
        </authorList>
    </citation>
    <scope>IDENTIFICATION</scope>
</reference>
<evidence type="ECO:0000313" key="23">
    <source>
        <dbReference type="Ensembl" id="ENSMSIP00000009990.1"/>
    </source>
</evidence>
<keyword evidence="6" id="KW-0597">Phosphoprotein</keyword>
<feature type="compositionally biased region" description="Low complexity" evidence="22">
    <location>
        <begin position="157"/>
        <end position="168"/>
    </location>
</feature>
<keyword evidence="16" id="KW-0234">DNA repair</keyword>
<dbReference type="Pfam" id="PF00702">
    <property type="entry name" value="Hydrolase"/>
    <property type="match status" value="1"/>
</dbReference>
<keyword evidence="4" id="KW-0217">Developmental protein</keyword>
<keyword evidence="5" id="KW-0963">Cytoplasm</keyword>
<comment type="catalytic activity">
    <reaction evidence="18 21">
        <text>O-phospho-L-tyrosyl-[protein] + H2O = L-tyrosyl-[protein] + phosphate</text>
        <dbReference type="Rhea" id="RHEA:10684"/>
        <dbReference type="Rhea" id="RHEA-COMP:10136"/>
        <dbReference type="Rhea" id="RHEA-COMP:20101"/>
        <dbReference type="ChEBI" id="CHEBI:15377"/>
        <dbReference type="ChEBI" id="CHEBI:43474"/>
        <dbReference type="ChEBI" id="CHEBI:46858"/>
        <dbReference type="ChEBI" id="CHEBI:61978"/>
        <dbReference type="EC" id="3.1.3.48"/>
    </reaction>
</comment>
<dbReference type="CDD" id="cd02601">
    <property type="entry name" value="HAD_Eya"/>
    <property type="match status" value="1"/>
</dbReference>
<comment type="similarity">
    <text evidence="3 21">Belongs to the HAD-like hydrolase superfamily. EYA family.</text>
</comment>
<proteinExistence type="inferred from homology"/>
<dbReference type="InterPro" id="IPR042577">
    <property type="entry name" value="EYA_dom_metazoan"/>
</dbReference>
<reference evidence="23" key="2">
    <citation type="submission" date="2025-09" db="UniProtKB">
        <authorList>
            <consortium name="Ensembl"/>
        </authorList>
    </citation>
    <scope>IDENTIFICATION</scope>
</reference>
<evidence type="ECO:0000256" key="22">
    <source>
        <dbReference type="SAM" id="MobiDB-lite"/>
    </source>
</evidence>
<dbReference type="GO" id="GO:0030154">
    <property type="term" value="P:cell differentiation"/>
    <property type="evidence" value="ECO:0007669"/>
    <property type="project" value="TreeGrafter"/>
</dbReference>
<keyword evidence="7 20" id="KW-0479">Metal-binding</keyword>
<keyword evidence="10 20" id="KW-0460">Magnesium</keyword>
<dbReference type="PANTHER" id="PTHR10190:SF5">
    <property type="entry name" value="EYES ABSENT HOMOLOG 3"/>
    <property type="match status" value="1"/>
</dbReference>
<dbReference type="SFLD" id="SFLDG01129">
    <property type="entry name" value="C1.5:_HAD__Beta-PGM__Phosphata"/>
    <property type="match status" value="1"/>
</dbReference>
<evidence type="ECO:0000256" key="20">
    <source>
        <dbReference type="PIRSR" id="PIRSR628472-2"/>
    </source>
</evidence>
<feature type="binding site" evidence="20">
    <location>
        <position position="211"/>
    </location>
    <ligand>
        <name>Mg(2+)</name>
        <dbReference type="ChEBI" id="CHEBI:18420"/>
    </ligand>
</feature>
<dbReference type="AlphaFoldDB" id="A0A8C6MT36"/>
<dbReference type="GO" id="GO:0004725">
    <property type="term" value="F:protein tyrosine phosphatase activity"/>
    <property type="evidence" value="ECO:0007669"/>
    <property type="project" value="UniProtKB-EC"/>
</dbReference>
<evidence type="ECO:0000256" key="21">
    <source>
        <dbReference type="RuleBase" id="RU362036"/>
    </source>
</evidence>
<evidence type="ECO:0000256" key="18">
    <source>
        <dbReference type="ARBA" id="ARBA00051722"/>
    </source>
</evidence>
<evidence type="ECO:0000256" key="15">
    <source>
        <dbReference type="ARBA" id="ARBA00023163"/>
    </source>
</evidence>
<dbReference type="GO" id="GO:0005634">
    <property type="term" value="C:nucleus"/>
    <property type="evidence" value="ECO:0007669"/>
    <property type="project" value="UniProtKB-SubCell"/>
</dbReference>
<dbReference type="InterPro" id="IPR006545">
    <property type="entry name" value="EYA_dom"/>
</dbReference>
<evidence type="ECO:0000256" key="13">
    <source>
        <dbReference type="ARBA" id="ARBA00023015"/>
    </source>
</evidence>
<feature type="active site" description="Proton donor" evidence="19">
    <location>
        <position position="213"/>
    </location>
</feature>
<dbReference type="InterPro" id="IPR028472">
    <property type="entry name" value="EYA"/>
</dbReference>
<name>A0A8C6MT36_MUSSI</name>
<keyword evidence="24" id="KW-1185">Reference proteome</keyword>
<comment type="cofactor">
    <cofactor evidence="20 21">
        <name>Mg(2+)</name>
        <dbReference type="ChEBI" id="CHEBI:18420"/>
    </cofactor>
    <text evidence="20 21">Binds 1 Mg(2+) ion per subunit.</text>
</comment>
<dbReference type="GO" id="GO:0045739">
    <property type="term" value="P:positive regulation of DNA repair"/>
    <property type="evidence" value="ECO:0007669"/>
    <property type="project" value="TreeGrafter"/>
</dbReference>
<evidence type="ECO:0000256" key="17">
    <source>
        <dbReference type="ARBA" id="ARBA00023242"/>
    </source>
</evidence>
<evidence type="ECO:0000256" key="16">
    <source>
        <dbReference type="ARBA" id="ARBA00023204"/>
    </source>
</evidence>
<evidence type="ECO:0000256" key="4">
    <source>
        <dbReference type="ARBA" id="ARBA00022473"/>
    </source>
</evidence>
<evidence type="ECO:0000256" key="7">
    <source>
        <dbReference type="ARBA" id="ARBA00022723"/>
    </source>
</evidence>
<dbReference type="Gene3D" id="3.40.50.12350">
    <property type="match status" value="1"/>
</dbReference>
<accession>A0A8C6MT36</accession>
<evidence type="ECO:0000256" key="5">
    <source>
        <dbReference type="ARBA" id="ARBA00022490"/>
    </source>
</evidence>
<keyword evidence="13 21" id="KW-0805">Transcription regulation</keyword>
<protein>
    <recommendedName>
        <fullName evidence="21">Eyes absent homolog</fullName>
        <ecNumber evidence="21">3.1.3.48</ecNumber>
    </recommendedName>
</protein>
<evidence type="ECO:0000256" key="19">
    <source>
        <dbReference type="PIRSR" id="PIRSR628472-1"/>
    </source>
</evidence>
<feature type="compositionally biased region" description="Polar residues" evidence="22">
    <location>
        <begin position="23"/>
        <end position="32"/>
    </location>
</feature>